<dbReference type="RefSeq" id="WP_078632609.1">
    <property type="nucleotide sequence ID" value="NZ_CM007717.1"/>
</dbReference>
<name>A0AAE7CJ42_STRAT</name>
<evidence type="ECO:0000313" key="4">
    <source>
        <dbReference type="Proteomes" id="UP000190306"/>
    </source>
</evidence>
<evidence type="ECO:0000313" key="5">
    <source>
        <dbReference type="Proteomes" id="UP000502504"/>
    </source>
</evidence>
<dbReference type="AlphaFoldDB" id="A0AAE7CJ42"/>
<evidence type="ECO:0000313" key="2">
    <source>
        <dbReference type="EMBL" id="OOQ55358.1"/>
    </source>
</evidence>
<feature type="region of interest" description="Disordered" evidence="1">
    <location>
        <begin position="1"/>
        <end position="29"/>
    </location>
</feature>
<dbReference type="EMBL" id="LHQL01000001">
    <property type="protein sequence ID" value="OOQ55358.1"/>
    <property type="molecule type" value="Genomic_DNA"/>
</dbReference>
<gene>
    <name evidence="2" type="ORF">AFM16_05000</name>
    <name evidence="3" type="ORF">HCX60_05205</name>
</gene>
<proteinExistence type="predicted"/>
<evidence type="ECO:0000256" key="1">
    <source>
        <dbReference type="SAM" id="MobiDB-lite"/>
    </source>
</evidence>
<evidence type="ECO:0000313" key="3">
    <source>
        <dbReference type="EMBL" id="QIT42997.1"/>
    </source>
</evidence>
<dbReference type="EMBL" id="CP050692">
    <property type="protein sequence ID" value="QIT42997.1"/>
    <property type="molecule type" value="Genomic_DNA"/>
</dbReference>
<accession>A0AAE7CJ42</accession>
<sequence>MTFTPRHRPAHAQPTAGSTGNRLRVPPLNAASRPRLARFLLRRYLRAAVVKAAGPDRPRLAPPPRANLPAAPTHRHTR</sequence>
<feature type="region of interest" description="Disordered" evidence="1">
    <location>
        <begin position="52"/>
        <end position="78"/>
    </location>
</feature>
<organism evidence="3 5">
    <name type="scientific">Streptomyces antibioticus</name>
    <dbReference type="NCBI Taxonomy" id="1890"/>
    <lineage>
        <taxon>Bacteria</taxon>
        <taxon>Bacillati</taxon>
        <taxon>Actinomycetota</taxon>
        <taxon>Actinomycetes</taxon>
        <taxon>Kitasatosporales</taxon>
        <taxon>Streptomycetaceae</taxon>
        <taxon>Streptomyces</taxon>
    </lineage>
</organism>
<keyword evidence="4" id="KW-1185">Reference proteome</keyword>
<dbReference type="Proteomes" id="UP000502504">
    <property type="component" value="Chromosome"/>
</dbReference>
<feature type="compositionally biased region" description="Basic residues" evidence="1">
    <location>
        <begin position="1"/>
        <end position="10"/>
    </location>
</feature>
<dbReference type="Proteomes" id="UP000190306">
    <property type="component" value="Chromosome"/>
</dbReference>
<protein>
    <submittedName>
        <fullName evidence="3">Uncharacterized protein</fullName>
    </submittedName>
</protein>
<reference evidence="2 4" key="1">
    <citation type="submission" date="2015-07" db="EMBL/GenBank/DDBJ databases">
        <title>Draft Genome Sequence of Streptomyces antibioticus, IMRU 3720 reveals insights in the evolution of actinomycin biosynthetic gene clusters in Streptomyces.</title>
        <authorList>
            <person name="Crnovcic I."/>
            <person name="Ruckert C."/>
            <person name="Kalinowksi J."/>
            <person name="Keller U."/>
        </authorList>
    </citation>
    <scope>NUCLEOTIDE SEQUENCE [LARGE SCALE GENOMIC DNA]</scope>
    <source>
        <strain evidence="2 4">DSM 41481</strain>
    </source>
</reference>
<reference evidence="3 5" key="2">
    <citation type="submission" date="2020-03" db="EMBL/GenBank/DDBJ databases">
        <title>Is there a link between lipid content and antibiotic production in Streptomyces?</title>
        <authorList>
            <person name="David M."/>
            <person name="Lejeune C."/>
            <person name="Abreu S."/>
            <person name="Thibessard A."/>
            <person name="Leblond P."/>
            <person name="Chaminade P."/>
            <person name="Virolle M.-J."/>
        </authorList>
    </citation>
    <scope>NUCLEOTIDE SEQUENCE [LARGE SCALE GENOMIC DNA]</scope>
    <source>
        <strain evidence="3 5">DSM 41481</strain>
    </source>
</reference>